<name>A0A1H2X547_9BACL</name>
<dbReference type="EMBL" id="FNOJ01000018">
    <property type="protein sequence ID" value="SDW87907.1"/>
    <property type="molecule type" value="Genomic_DNA"/>
</dbReference>
<reference evidence="1" key="3">
    <citation type="submission" date="2023-02" db="EMBL/GenBank/DDBJ databases">
        <title>Proposal of a novel subspecies: Alicyclobacillus hesperidum subspecies aegle.</title>
        <authorList>
            <person name="Goto K."/>
            <person name="Fujii T."/>
            <person name="Yasui K."/>
            <person name="Mochida K."/>
            <person name="Kato-Tanaka Y."/>
            <person name="Morohoshi S."/>
            <person name="An S.Y."/>
            <person name="Kasai H."/>
            <person name="Yokota A."/>
        </authorList>
    </citation>
    <scope>NUCLEOTIDE SEQUENCE</scope>
    <source>
        <strain evidence="1">DSM 12766</strain>
    </source>
</reference>
<dbReference type="STRING" id="89784.SAMN04489725_11844"/>
<dbReference type="Proteomes" id="UP000182589">
    <property type="component" value="Unassembled WGS sequence"/>
</dbReference>
<evidence type="ECO:0000313" key="1">
    <source>
        <dbReference type="EMBL" id="GLV14751.1"/>
    </source>
</evidence>
<evidence type="ECO:0000313" key="2">
    <source>
        <dbReference type="EMBL" id="SDW87907.1"/>
    </source>
</evidence>
<keyword evidence="3" id="KW-1185">Reference proteome</keyword>
<proteinExistence type="predicted"/>
<dbReference type="Proteomes" id="UP001157137">
    <property type="component" value="Unassembled WGS sequence"/>
</dbReference>
<protein>
    <submittedName>
        <fullName evidence="2">Uncharacterized protein</fullName>
    </submittedName>
</protein>
<reference evidence="3" key="2">
    <citation type="submission" date="2016-10" db="EMBL/GenBank/DDBJ databases">
        <authorList>
            <person name="Varghese N."/>
        </authorList>
    </citation>
    <scope>NUCLEOTIDE SEQUENCE [LARGE SCALE GENOMIC DNA]</scope>
    <source>
        <strain evidence="3">DSM 12489</strain>
    </source>
</reference>
<reference evidence="2" key="1">
    <citation type="submission" date="2016-10" db="EMBL/GenBank/DDBJ databases">
        <authorList>
            <person name="de Groot N.N."/>
        </authorList>
    </citation>
    <scope>NUCLEOTIDE SEQUENCE [LARGE SCALE GENOMIC DNA]</scope>
    <source>
        <strain evidence="2">DSM 12489</strain>
    </source>
</reference>
<gene>
    <name evidence="1" type="ORF">Heshes_24350</name>
    <name evidence="2" type="ORF">SAMN04489725_11844</name>
</gene>
<dbReference type="AlphaFoldDB" id="A0A1H2X547"/>
<evidence type="ECO:0000313" key="3">
    <source>
        <dbReference type="Proteomes" id="UP000182589"/>
    </source>
</evidence>
<organism evidence="2 3">
    <name type="scientific">Alicyclobacillus hesperidum</name>
    <dbReference type="NCBI Taxonomy" id="89784"/>
    <lineage>
        <taxon>Bacteria</taxon>
        <taxon>Bacillati</taxon>
        <taxon>Bacillota</taxon>
        <taxon>Bacilli</taxon>
        <taxon>Bacillales</taxon>
        <taxon>Alicyclobacillaceae</taxon>
        <taxon>Alicyclobacillus</taxon>
    </lineage>
</organism>
<sequence length="39" mass="4224">MEENTGTQTELLDTIAKILFLALLRSGMLEETADAIEAA</sequence>
<accession>A0A1H2X547</accession>
<dbReference type="EMBL" id="BSRA01000016">
    <property type="protein sequence ID" value="GLV14751.1"/>
    <property type="molecule type" value="Genomic_DNA"/>
</dbReference>